<dbReference type="NCBIfam" id="TIGR00237">
    <property type="entry name" value="xseA"/>
    <property type="match status" value="1"/>
</dbReference>
<keyword evidence="4 5" id="KW-0269">Exonuclease</keyword>
<comment type="subunit">
    <text evidence="5">Heterooligomer composed of large and small subunits.</text>
</comment>
<dbReference type="EC" id="3.1.11.6" evidence="5"/>
<organism evidence="9 10">
    <name type="scientific">Formosimonas limnophila</name>
    <dbReference type="NCBI Taxonomy" id="1384487"/>
    <lineage>
        <taxon>Bacteria</taxon>
        <taxon>Pseudomonadati</taxon>
        <taxon>Pseudomonadota</taxon>
        <taxon>Betaproteobacteria</taxon>
        <taxon>Burkholderiales</taxon>
        <taxon>Burkholderiaceae</taxon>
        <taxon>Formosimonas</taxon>
    </lineage>
</organism>
<keyword evidence="10" id="KW-1185">Reference proteome</keyword>
<keyword evidence="3 5" id="KW-0378">Hydrolase</keyword>
<dbReference type="InterPro" id="IPR003753">
    <property type="entry name" value="Exonuc_VII_L"/>
</dbReference>
<dbReference type="GO" id="GO:0009318">
    <property type="term" value="C:exodeoxyribonuclease VII complex"/>
    <property type="evidence" value="ECO:0007669"/>
    <property type="project" value="UniProtKB-UniRule"/>
</dbReference>
<comment type="catalytic activity">
    <reaction evidence="5 6">
        <text>Exonucleolytic cleavage in either 5'- to 3'- or 3'- to 5'-direction to yield nucleoside 5'-phosphates.</text>
        <dbReference type="EC" id="3.1.11.6"/>
    </reaction>
</comment>
<evidence type="ECO:0000256" key="1">
    <source>
        <dbReference type="ARBA" id="ARBA00022490"/>
    </source>
</evidence>
<dbReference type="AlphaFoldDB" id="A0A8J3CGF3"/>
<dbReference type="HAMAP" id="MF_00378">
    <property type="entry name" value="Exonuc_7_L"/>
    <property type="match status" value="1"/>
</dbReference>
<evidence type="ECO:0000313" key="9">
    <source>
        <dbReference type="EMBL" id="GHA68305.1"/>
    </source>
</evidence>
<reference evidence="9" key="2">
    <citation type="submission" date="2020-09" db="EMBL/GenBank/DDBJ databases">
        <authorList>
            <person name="Sun Q."/>
            <person name="Kim S."/>
        </authorList>
    </citation>
    <scope>NUCLEOTIDE SEQUENCE</scope>
    <source>
        <strain evidence="9">KCTC 32501</strain>
    </source>
</reference>
<reference evidence="9" key="1">
    <citation type="journal article" date="2014" name="Int. J. Syst. Evol. Microbiol.">
        <title>Complete genome sequence of Corynebacterium casei LMG S-19264T (=DSM 44701T), isolated from a smear-ripened cheese.</title>
        <authorList>
            <consortium name="US DOE Joint Genome Institute (JGI-PGF)"/>
            <person name="Walter F."/>
            <person name="Albersmeier A."/>
            <person name="Kalinowski J."/>
            <person name="Ruckert C."/>
        </authorList>
    </citation>
    <scope>NUCLEOTIDE SEQUENCE</scope>
    <source>
        <strain evidence="9">KCTC 32501</strain>
    </source>
</reference>
<dbReference type="PANTHER" id="PTHR30008:SF0">
    <property type="entry name" value="EXODEOXYRIBONUCLEASE 7 LARGE SUBUNIT"/>
    <property type="match status" value="1"/>
</dbReference>
<dbReference type="InterPro" id="IPR020579">
    <property type="entry name" value="Exonuc_VII_lsu_C"/>
</dbReference>
<comment type="function">
    <text evidence="5">Bidirectionally degrades single-stranded DNA into large acid-insoluble oligonucleotides, which are then degraded further into small acid-soluble oligonucleotides.</text>
</comment>
<evidence type="ECO:0000256" key="6">
    <source>
        <dbReference type="RuleBase" id="RU004355"/>
    </source>
</evidence>
<gene>
    <name evidence="5 9" type="primary">xseA</name>
    <name evidence="9" type="ORF">GCM10009007_06250</name>
</gene>
<keyword evidence="1 5" id="KW-0963">Cytoplasm</keyword>
<evidence type="ECO:0000313" key="10">
    <source>
        <dbReference type="Proteomes" id="UP000614287"/>
    </source>
</evidence>
<dbReference type="GO" id="GO:0006308">
    <property type="term" value="P:DNA catabolic process"/>
    <property type="evidence" value="ECO:0007669"/>
    <property type="project" value="UniProtKB-UniRule"/>
</dbReference>
<evidence type="ECO:0000259" key="7">
    <source>
        <dbReference type="Pfam" id="PF02601"/>
    </source>
</evidence>
<comment type="subcellular location">
    <subcellularLocation>
        <location evidence="5 6">Cytoplasm</location>
    </subcellularLocation>
</comment>
<proteinExistence type="inferred from homology"/>
<accession>A0A8J3CGF3</accession>
<evidence type="ECO:0000259" key="8">
    <source>
        <dbReference type="Pfam" id="PF13742"/>
    </source>
</evidence>
<name>A0A8J3CGF3_9BURK</name>
<evidence type="ECO:0000256" key="3">
    <source>
        <dbReference type="ARBA" id="ARBA00022801"/>
    </source>
</evidence>
<dbReference type="GO" id="GO:0003676">
    <property type="term" value="F:nucleic acid binding"/>
    <property type="evidence" value="ECO:0007669"/>
    <property type="project" value="InterPro"/>
</dbReference>
<evidence type="ECO:0000256" key="2">
    <source>
        <dbReference type="ARBA" id="ARBA00022722"/>
    </source>
</evidence>
<dbReference type="Pfam" id="PF13742">
    <property type="entry name" value="tRNA_anti_2"/>
    <property type="match status" value="1"/>
</dbReference>
<dbReference type="InterPro" id="IPR025824">
    <property type="entry name" value="OB-fold_nuc-bd_dom"/>
</dbReference>
<sequence length="441" mass="49615">MSTDSLSVSEFNTRVAQLIERQIPLLWVKGEISNLTSAASGHWYFSLKDDKAQVRAVMFRHKNSLLSFQPREGDAVEAHVLASLYAPRGDFQLSVETMRRAGQGNLHERFLQLKDELQRQGLFDAAHKKALPSFAHHIGIITSPQAAALRDVCHTLERRAPHISILLYPTLVQGKQAPRQIASAIQKANQNKVLDAILIVRGGGSIEDLWAFNEPEVAHAIFQSRIPTISGIGHETDTSIADYVADIRAATPTAAAEIISTPSQEALLHHIEQQQNHLNRAMMSRMHDKEQQLDHIMLRLLTPAQRLQNKQQTLNELRTRLKHSMLRQFERTSTAVVQMSQRWQRARPNLSKPISQLQRSNNQLCHAVSRHLVLQEQKLNHRISHLKQLNPDNVLARGYTYVRAQDGTIVYNAASLQSGDGITIQFADGRVISTVNHTESP</sequence>
<feature type="domain" description="OB-fold nucleic acid binding" evidence="8">
    <location>
        <begin position="6"/>
        <end position="99"/>
    </location>
</feature>
<evidence type="ECO:0000256" key="5">
    <source>
        <dbReference type="HAMAP-Rule" id="MF_00378"/>
    </source>
</evidence>
<comment type="similarity">
    <text evidence="5 6">Belongs to the XseA family.</text>
</comment>
<dbReference type="Pfam" id="PF02601">
    <property type="entry name" value="Exonuc_VII_L"/>
    <property type="match status" value="1"/>
</dbReference>
<dbReference type="Proteomes" id="UP000614287">
    <property type="component" value="Unassembled WGS sequence"/>
</dbReference>
<dbReference type="PANTHER" id="PTHR30008">
    <property type="entry name" value="EXODEOXYRIBONUCLEASE 7 LARGE SUBUNIT"/>
    <property type="match status" value="1"/>
</dbReference>
<dbReference type="RefSeq" id="WP_189491504.1">
    <property type="nucleotide sequence ID" value="NZ_BMZG01000003.1"/>
</dbReference>
<dbReference type="GO" id="GO:0005737">
    <property type="term" value="C:cytoplasm"/>
    <property type="evidence" value="ECO:0007669"/>
    <property type="project" value="UniProtKB-SubCell"/>
</dbReference>
<comment type="caution">
    <text evidence="9">The sequence shown here is derived from an EMBL/GenBank/DDBJ whole genome shotgun (WGS) entry which is preliminary data.</text>
</comment>
<dbReference type="GO" id="GO:0008855">
    <property type="term" value="F:exodeoxyribonuclease VII activity"/>
    <property type="evidence" value="ECO:0007669"/>
    <property type="project" value="UniProtKB-UniRule"/>
</dbReference>
<feature type="domain" description="Exonuclease VII large subunit C-terminal" evidence="7">
    <location>
        <begin position="122"/>
        <end position="432"/>
    </location>
</feature>
<evidence type="ECO:0000256" key="4">
    <source>
        <dbReference type="ARBA" id="ARBA00022839"/>
    </source>
</evidence>
<protein>
    <recommendedName>
        <fullName evidence="5">Exodeoxyribonuclease 7 large subunit</fullName>
        <ecNumber evidence="5">3.1.11.6</ecNumber>
    </recommendedName>
    <alternativeName>
        <fullName evidence="5">Exodeoxyribonuclease VII large subunit</fullName>
        <shortName evidence="5">Exonuclease VII large subunit</shortName>
    </alternativeName>
</protein>
<dbReference type="CDD" id="cd04489">
    <property type="entry name" value="ExoVII_LU_OBF"/>
    <property type="match status" value="1"/>
</dbReference>
<dbReference type="EMBL" id="BMZG01000003">
    <property type="protein sequence ID" value="GHA68305.1"/>
    <property type="molecule type" value="Genomic_DNA"/>
</dbReference>
<keyword evidence="2 5" id="KW-0540">Nuclease</keyword>